<keyword evidence="10" id="KW-1185">Reference proteome</keyword>
<dbReference type="InterPro" id="IPR017896">
    <property type="entry name" value="4Fe4S_Fe-S-bd"/>
</dbReference>
<dbReference type="InterPro" id="IPR014116">
    <property type="entry name" value="Cyt_c_oxidase_cbb3_FixG"/>
</dbReference>
<evidence type="ECO:0000256" key="7">
    <source>
        <dbReference type="SAM" id="Phobius"/>
    </source>
</evidence>
<dbReference type="GO" id="GO:0046872">
    <property type="term" value="F:metal ion binding"/>
    <property type="evidence" value="ECO:0007669"/>
    <property type="project" value="UniProtKB-KW"/>
</dbReference>
<dbReference type="PROSITE" id="PS51379">
    <property type="entry name" value="4FE4S_FER_2"/>
    <property type="match status" value="1"/>
</dbReference>
<keyword evidence="4" id="KW-0249">Electron transport</keyword>
<dbReference type="PANTHER" id="PTHR30176:SF3">
    <property type="entry name" value="FERREDOXIN-TYPE PROTEIN NAPH"/>
    <property type="match status" value="1"/>
</dbReference>
<keyword evidence="7" id="KW-0472">Membrane</keyword>
<evidence type="ECO:0000259" key="8">
    <source>
        <dbReference type="PROSITE" id="PS51379"/>
    </source>
</evidence>
<comment type="caution">
    <text evidence="9">The sequence shown here is derived from an EMBL/GenBank/DDBJ whole genome shotgun (WGS) entry which is preliminary data.</text>
</comment>
<dbReference type="Gene3D" id="1.10.1060.10">
    <property type="entry name" value="Alpha-helical ferredoxin"/>
    <property type="match status" value="1"/>
</dbReference>
<evidence type="ECO:0000256" key="4">
    <source>
        <dbReference type="ARBA" id="ARBA00022982"/>
    </source>
</evidence>
<dbReference type="PROSITE" id="PS00198">
    <property type="entry name" value="4FE4S_FER_1"/>
    <property type="match status" value="1"/>
</dbReference>
<protein>
    <submittedName>
        <fullName evidence="9">Putative 4Fe-4S ferredoxin</fullName>
    </submittedName>
</protein>
<dbReference type="Pfam" id="PF11614">
    <property type="entry name" value="FixG_C"/>
    <property type="match status" value="1"/>
</dbReference>
<evidence type="ECO:0000256" key="5">
    <source>
        <dbReference type="ARBA" id="ARBA00023004"/>
    </source>
</evidence>
<proteinExistence type="predicted"/>
<evidence type="ECO:0000256" key="3">
    <source>
        <dbReference type="ARBA" id="ARBA00022723"/>
    </source>
</evidence>
<evidence type="ECO:0000313" key="10">
    <source>
        <dbReference type="Proteomes" id="UP000194003"/>
    </source>
</evidence>
<dbReference type="SUPFAM" id="SSF54862">
    <property type="entry name" value="4Fe-4S ferredoxins"/>
    <property type="match status" value="1"/>
</dbReference>
<name>A0A1Y2K3D0_9PROT</name>
<dbReference type="Gene3D" id="2.60.40.10">
    <property type="entry name" value="Immunoglobulins"/>
    <property type="match status" value="1"/>
</dbReference>
<feature type="transmembrane region" description="Helical" evidence="7">
    <location>
        <begin position="143"/>
        <end position="163"/>
    </location>
</feature>
<organism evidence="9 10">
    <name type="scientific">Magnetofaba australis IT-1</name>
    <dbReference type="NCBI Taxonomy" id="1434232"/>
    <lineage>
        <taxon>Bacteria</taxon>
        <taxon>Pseudomonadati</taxon>
        <taxon>Pseudomonadota</taxon>
        <taxon>Magnetococcia</taxon>
        <taxon>Magnetococcales</taxon>
        <taxon>Magnetococcaceae</taxon>
        <taxon>Magnetofaba</taxon>
    </lineage>
</organism>
<evidence type="ECO:0000256" key="1">
    <source>
        <dbReference type="ARBA" id="ARBA00022448"/>
    </source>
</evidence>
<keyword evidence="6" id="KW-0411">Iron-sulfur</keyword>
<dbReference type="EMBL" id="LVJN01000020">
    <property type="protein sequence ID" value="OSM02558.1"/>
    <property type="molecule type" value="Genomic_DNA"/>
</dbReference>
<evidence type="ECO:0000313" key="9">
    <source>
        <dbReference type="EMBL" id="OSM02558.1"/>
    </source>
</evidence>
<keyword evidence="7" id="KW-1133">Transmembrane helix</keyword>
<keyword evidence="5" id="KW-0408">Iron</keyword>
<keyword evidence="7" id="KW-0812">Transmembrane</keyword>
<keyword evidence="3" id="KW-0479">Metal-binding</keyword>
<dbReference type="GO" id="GO:0051539">
    <property type="term" value="F:4 iron, 4 sulfur cluster binding"/>
    <property type="evidence" value="ECO:0007669"/>
    <property type="project" value="UniProtKB-KW"/>
</dbReference>
<dbReference type="InterPro" id="IPR009051">
    <property type="entry name" value="Helical_ferredxn"/>
</dbReference>
<dbReference type="NCBIfam" id="TIGR02745">
    <property type="entry name" value="ccoG_rdxA_fixG"/>
    <property type="match status" value="1"/>
</dbReference>
<feature type="domain" description="4Fe-4S ferredoxin-type" evidence="8">
    <location>
        <begin position="207"/>
        <end position="235"/>
    </location>
</feature>
<dbReference type="AlphaFoldDB" id="A0A1Y2K3D0"/>
<dbReference type="Pfam" id="PF12801">
    <property type="entry name" value="Fer4_5"/>
    <property type="match status" value="1"/>
</dbReference>
<evidence type="ECO:0000256" key="6">
    <source>
        <dbReference type="ARBA" id="ARBA00023014"/>
    </source>
</evidence>
<evidence type="ECO:0000256" key="2">
    <source>
        <dbReference type="ARBA" id="ARBA00022485"/>
    </source>
</evidence>
<dbReference type="InterPro" id="IPR051684">
    <property type="entry name" value="Electron_Trans/Redox"/>
</dbReference>
<feature type="transmembrane region" description="Helical" evidence="7">
    <location>
        <begin position="109"/>
        <end position="127"/>
    </location>
</feature>
<dbReference type="Proteomes" id="UP000194003">
    <property type="component" value="Unassembled WGS sequence"/>
</dbReference>
<sequence length="433" mass="48870">MRWDREAGLPDQAVLFDLPTRKFFLFDLVIWPQEIFLLTLVLIFAAVGLFFITALAGRVFCGYMCFQTVWTDMFLYMEKVFEGSYRQRRMLDDGPMNMNKFLRKTGKHVSWLLISMFTGGVFVFYFADAPTLLNQFFSGEAPTAAWFTLGFLTLTTYTMAGFAREQVCTYMCPYARFQGAMFDEDTIIVAYHPELGEPRESNRRVRHDHAQDVGWCIDCGECVNVCPVGIDIRNGQQYQCITCGACIDACDDAMAALSKEHSDLHPARLIRYTSMREMNEGEGTTRFVRARILIYGLILGVTTAAMFGYFLVRSSVDLGVVRERQPIYIPLSDGGVQNNFTARILNMSHSAQLYKLTVEGLPKATIRVATEVKYAADGSPLLPVESGKVLPYRLFVKQPRGEVQSGQREVTFRLVAQDPSGGETTYESVFIGP</sequence>
<gene>
    <name evidence="9" type="ORF">MAIT1_02726</name>
</gene>
<dbReference type="InterPro" id="IPR017900">
    <property type="entry name" value="4Fe4S_Fe_S_CS"/>
</dbReference>
<dbReference type="STRING" id="1434232.MAIT1_02726"/>
<feature type="transmembrane region" description="Helical" evidence="7">
    <location>
        <begin position="292"/>
        <end position="312"/>
    </location>
</feature>
<reference evidence="9 10" key="1">
    <citation type="journal article" date="2016" name="BMC Genomics">
        <title>Combined genomic and structural analyses of a cultured magnetotactic bacterium reveals its niche adaptation to a dynamic environment.</title>
        <authorList>
            <person name="Araujo A.C."/>
            <person name="Morillo V."/>
            <person name="Cypriano J."/>
            <person name="Teixeira L.C."/>
            <person name="Leao P."/>
            <person name="Lyra S."/>
            <person name="Almeida L.G."/>
            <person name="Bazylinski D.A."/>
            <person name="Vasconcellos A.T."/>
            <person name="Abreu F."/>
            <person name="Lins U."/>
        </authorList>
    </citation>
    <scope>NUCLEOTIDE SEQUENCE [LARGE SCALE GENOMIC DNA]</scope>
    <source>
        <strain evidence="9 10">IT-1</strain>
    </source>
</reference>
<dbReference type="GO" id="GO:0005886">
    <property type="term" value="C:plasma membrane"/>
    <property type="evidence" value="ECO:0007669"/>
    <property type="project" value="TreeGrafter"/>
</dbReference>
<keyword evidence="1" id="KW-0813">Transport</keyword>
<keyword evidence="2" id="KW-0004">4Fe-4S</keyword>
<dbReference type="Pfam" id="PF13746">
    <property type="entry name" value="Fer4_18"/>
    <property type="match status" value="1"/>
</dbReference>
<dbReference type="InterPro" id="IPR013783">
    <property type="entry name" value="Ig-like_fold"/>
</dbReference>
<feature type="transmembrane region" description="Helical" evidence="7">
    <location>
        <begin position="35"/>
        <end position="56"/>
    </location>
</feature>
<dbReference type="PANTHER" id="PTHR30176">
    <property type="entry name" value="FERREDOXIN-TYPE PROTEIN NAPH"/>
    <property type="match status" value="1"/>
</dbReference>
<dbReference type="InterPro" id="IPR032879">
    <property type="entry name" value="FixG_C"/>
</dbReference>
<accession>A0A1Y2K3D0</accession>